<keyword evidence="2" id="KW-1185">Reference proteome</keyword>
<proteinExistence type="predicted"/>
<gene>
    <name evidence="1" type="ORF">AVEN_160102_1</name>
</gene>
<evidence type="ECO:0000313" key="1">
    <source>
        <dbReference type="EMBL" id="GBM52380.1"/>
    </source>
</evidence>
<accession>A0A4Y2GFJ8</accession>
<sequence>MALSSMQEKSYCVLEFAETSLVSVVQRHFHTKFGKEPPHRHNVVSTLNPTEHVWDVLEKHLATFRLPPSSIPELKGRGGLVVRSRLRGRRVLGWIPNSTEVSLCTEPAARKSKRCGQMSYRWRGAEFWRGVASPSVILVI</sequence>
<protein>
    <recommendedName>
        <fullName evidence="3">DUF4817 domain-containing protein</fullName>
    </recommendedName>
</protein>
<dbReference type="Proteomes" id="UP000499080">
    <property type="component" value="Unassembled WGS sequence"/>
</dbReference>
<reference evidence="1 2" key="1">
    <citation type="journal article" date="2019" name="Sci. Rep.">
        <title>Orb-weaving spider Araneus ventricosus genome elucidates the spidroin gene catalogue.</title>
        <authorList>
            <person name="Kono N."/>
            <person name="Nakamura H."/>
            <person name="Ohtoshi R."/>
            <person name="Moran D.A.P."/>
            <person name="Shinohara A."/>
            <person name="Yoshida Y."/>
            <person name="Fujiwara M."/>
            <person name="Mori M."/>
            <person name="Tomita M."/>
            <person name="Arakawa K."/>
        </authorList>
    </citation>
    <scope>NUCLEOTIDE SEQUENCE [LARGE SCALE GENOMIC DNA]</scope>
</reference>
<dbReference type="AlphaFoldDB" id="A0A4Y2GFJ8"/>
<name>A0A4Y2GFJ8_ARAVE</name>
<evidence type="ECO:0000313" key="2">
    <source>
        <dbReference type="Proteomes" id="UP000499080"/>
    </source>
</evidence>
<comment type="caution">
    <text evidence="1">The sequence shown here is derived from an EMBL/GenBank/DDBJ whole genome shotgun (WGS) entry which is preliminary data.</text>
</comment>
<dbReference type="EMBL" id="BGPR01001375">
    <property type="protein sequence ID" value="GBM52380.1"/>
    <property type="molecule type" value="Genomic_DNA"/>
</dbReference>
<organism evidence="1 2">
    <name type="scientific">Araneus ventricosus</name>
    <name type="common">Orbweaver spider</name>
    <name type="synonym">Epeira ventricosa</name>
    <dbReference type="NCBI Taxonomy" id="182803"/>
    <lineage>
        <taxon>Eukaryota</taxon>
        <taxon>Metazoa</taxon>
        <taxon>Ecdysozoa</taxon>
        <taxon>Arthropoda</taxon>
        <taxon>Chelicerata</taxon>
        <taxon>Arachnida</taxon>
        <taxon>Araneae</taxon>
        <taxon>Araneomorphae</taxon>
        <taxon>Entelegynae</taxon>
        <taxon>Araneoidea</taxon>
        <taxon>Araneidae</taxon>
        <taxon>Araneus</taxon>
    </lineage>
</organism>
<evidence type="ECO:0008006" key="3">
    <source>
        <dbReference type="Google" id="ProtNLM"/>
    </source>
</evidence>